<organism evidence="7">
    <name type="scientific">Magnetococcus massalia (strain MO-1)</name>
    <dbReference type="NCBI Taxonomy" id="451514"/>
    <lineage>
        <taxon>Bacteria</taxon>
        <taxon>Pseudomonadati</taxon>
        <taxon>Pseudomonadota</taxon>
        <taxon>Magnetococcia</taxon>
        <taxon>Magnetococcales</taxon>
        <taxon>Magnetococcaceae</taxon>
        <taxon>Magnetococcus</taxon>
    </lineage>
</organism>
<dbReference type="SMART" id="SM00304">
    <property type="entry name" value="HAMP"/>
    <property type="match status" value="1"/>
</dbReference>
<dbReference type="Gene3D" id="1.10.8.500">
    <property type="entry name" value="HAMP domain in histidine kinase"/>
    <property type="match status" value="1"/>
</dbReference>
<feature type="domain" description="HAMP" evidence="5">
    <location>
        <begin position="201"/>
        <end position="255"/>
    </location>
</feature>
<dbReference type="InterPro" id="IPR029787">
    <property type="entry name" value="Nucleotide_cyclase"/>
</dbReference>
<evidence type="ECO:0000256" key="2">
    <source>
        <dbReference type="ARBA" id="ARBA00034247"/>
    </source>
</evidence>
<accession>A0A1S7LKI6</accession>
<dbReference type="InterPro" id="IPR043128">
    <property type="entry name" value="Rev_trsase/Diguanyl_cyclase"/>
</dbReference>
<dbReference type="CDD" id="cd06225">
    <property type="entry name" value="HAMP"/>
    <property type="match status" value="1"/>
</dbReference>
<dbReference type="Gene3D" id="3.30.70.270">
    <property type="match status" value="1"/>
</dbReference>
<evidence type="ECO:0000256" key="3">
    <source>
        <dbReference type="SAM" id="MobiDB-lite"/>
    </source>
</evidence>
<dbReference type="Pfam" id="PF00990">
    <property type="entry name" value="GGDEF"/>
    <property type="match status" value="1"/>
</dbReference>
<evidence type="ECO:0000256" key="1">
    <source>
        <dbReference type="ARBA" id="ARBA00012528"/>
    </source>
</evidence>
<dbReference type="SUPFAM" id="SSF55781">
    <property type="entry name" value="GAF domain-like"/>
    <property type="match status" value="1"/>
</dbReference>
<feature type="transmembrane region" description="Helical" evidence="4">
    <location>
        <begin position="174"/>
        <end position="196"/>
    </location>
</feature>
<feature type="region of interest" description="Disordered" evidence="3">
    <location>
        <begin position="625"/>
        <end position="657"/>
    </location>
</feature>
<dbReference type="Gene3D" id="3.30.450.290">
    <property type="match status" value="1"/>
</dbReference>
<proteinExistence type="predicted"/>
<dbReference type="AlphaFoldDB" id="A0A1S7LKI6"/>
<dbReference type="Pfam" id="PF00672">
    <property type="entry name" value="HAMP"/>
    <property type="match status" value="1"/>
</dbReference>
<evidence type="ECO:0000313" key="7">
    <source>
        <dbReference type="EMBL" id="CRH06634.1"/>
    </source>
</evidence>
<dbReference type="InterPro" id="IPR003660">
    <property type="entry name" value="HAMP_dom"/>
</dbReference>
<evidence type="ECO:0000259" key="5">
    <source>
        <dbReference type="PROSITE" id="PS50885"/>
    </source>
</evidence>
<name>A0A1S7LKI6_MAGMO</name>
<gene>
    <name evidence="7" type="ORF">MAGMO_2477</name>
</gene>
<keyword evidence="4" id="KW-1133">Transmembrane helix</keyword>
<dbReference type="NCBIfam" id="TIGR00254">
    <property type="entry name" value="GGDEF"/>
    <property type="match status" value="1"/>
</dbReference>
<reference evidence="7" key="1">
    <citation type="submission" date="2015-04" db="EMBL/GenBank/DDBJ databases">
        <authorList>
            <person name="Syromyatnikov M.Y."/>
            <person name="Popov V.N."/>
        </authorList>
    </citation>
    <scope>NUCLEOTIDE SEQUENCE</scope>
    <source>
        <strain evidence="7">MO-1</strain>
    </source>
</reference>
<keyword evidence="4" id="KW-0812">Transmembrane</keyword>
<dbReference type="PANTHER" id="PTHR45138:SF9">
    <property type="entry name" value="DIGUANYLATE CYCLASE DGCM-RELATED"/>
    <property type="match status" value="1"/>
</dbReference>
<dbReference type="GO" id="GO:0005886">
    <property type="term" value="C:plasma membrane"/>
    <property type="evidence" value="ECO:0007669"/>
    <property type="project" value="TreeGrafter"/>
</dbReference>
<keyword evidence="4" id="KW-0472">Membrane</keyword>
<dbReference type="PANTHER" id="PTHR45138">
    <property type="entry name" value="REGULATORY COMPONENTS OF SENSORY TRANSDUCTION SYSTEM"/>
    <property type="match status" value="1"/>
</dbReference>
<dbReference type="InterPro" id="IPR050469">
    <property type="entry name" value="Diguanylate_Cyclase"/>
</dbReference>
<protein>
    <recommendedName>
        <fullName evidence="1">diguanylate cyclase</fullName>
        <ecNumber evidence="1">2.7.7.65</ecNumber>
    </recommendedName>
</protein>
<dbReference type="GO" id="GO:0052621">
    <property type="term" value="F:diguanylate cyclase activity"/>
    <property type="evidence" value="ECO:0007669"/>
    <property type="project" value="UniProtKB-EC"/>
</dbReference>
<keyword evidence="7" id="KW-0548">Nucleotidyltransferase</keyword>
<dbReference type="PROSITE" id="PS50887">
    <property type="entry name" value="GGDEF"/>
    <property type="match status" value="1"/>
</dbReference>
<dbReference type="InterPro" id="IPR000160">
    <property type="entry name" value="GGDEF_dom"/>
</dbReference>
<feature type="transmembrane region" description="Helical" evidence="4">
    <location>
        <begin position="12"/>
        <end position="30"/>
    </location>
</feature>
<dbReference type="SUPFAM" id="SSF55073">
    <property type="entry name" value="Nucleotide cyclase"/>
    <property type="match status" value="1"/>
</dbReference>
<dbReference type="GO" id="GO:0043709">
    <property type="term" value="P:cell adhesion involved in single-species biofilm formation"/>
    <property type="evidence" value="ECO:0007669"/>
    <property type="project" value="TreeGrafter"/>
</dbReference>
<dbReference type="CDD" id="cd01949">
    <property type="entry name" value="GGDEF"/>
    <property type="match status" value="1"/>
</dbReference>
<dbReference type="GO" id="GO:1902201">
    <property type="term" value="P:negative regulation of bacterial-type flagellum-dependent cell motility"/>
    <property type="evidence" value="ECO:0007669"/>
    <property type="project" value="TreeGrafter"/>
</dbReference>
<sequence>MKLTAKTTIFTVVLTVSLLLVLLFISLFAFRHFSISNAREHARTAAEIVRVSLTESMVNGVIDQRGRMLDRFQHIEGLREARVVRGASVTRQFGEGLSSEEKNLDQIEMQVLADGNPFYGLLEEGSEPIFRATIPYIAVRDSTPNCMSCHQVDEGTVLGAITINISLASQRQQAMMTVMLMILVLTGFAFITTVIIRGQIKAIITTAEGVSDVVQRANSGDFTGRLELAKVRKDEIGDITRDLNQMMGHLQATLGGITSDVAKVIQYDATQHSNLLDTTGQMVETLVKVAQFKQTIEEDRTPTEVYRHMGYMLTEEFDINHYSIYEVQPEKDHIITQVVDGETNAECRWCDIQILAQAENCRARRSAGGRVVDGVETVGICNMFAPDVEGSRQLTHLCVPILHSGSISVVVQLVVEKEHAPFYKHMLPFIQVYLREAAPVIQAKRLLNTLRDSALRDAMTGLNNRRFLEEYLDTMMASAKRQNHTISVMMCDLDHFKGVNDTYGHDAGDAVLIGFAKVVSAQVRASDMVIRYGGEEFMVLLLESDPAQGNGERVGEKIRDAVSKMKTPVGGNVITNTVSIGMARFPQDGEEFWEVAKLADLALYKAKREGRNQVVVFEPHMKQEADELVDKKAKGPAPRGVEDKSAATTEQEPTDDV</sequence>
<dbReference type="SMART" id="SM00267">
    <property type="entry name" value="GGDEF"/>
    <property type="match status" value="1"/>
</dbReference>
<evidence type="ECO:0000259" key="6">
    <source>
        <dbReference type="PROSITE" id="PS50887"/>
    </source>
</evidence>
<dbReference type="PROSITE" id="PS50885">
    <property type="entry name" value="HAMP"/>
    <property type="match status" value="1"/>
</dbReference>
<dbReference type="GO" id="GO:0007165">
    <property type="term" value="P:signal transduction"/>
    <property type="evidence" value="ECO:0007669"/>
    <property type="project" value="InterPro"/>
</dbReference>
<keyword evidence="7" id="KW-0808">Transferase</keyword>
<dbReference type="EC" id="2.7.7.65" evidence="1"/>
<dbReference type="FunFam" id="3.30.70.270:FF:000001">
    <property type="entry name" value="Diguanylate cyclase domain protein"/>
    <property type="match status" value="1"/>
</dbReference>
<evidence type="ECO:0000256" key="4">
    <source>
        <dbReference type="SAM" id="Phobius"/>
    </source>
</evidence>
<dbReference type="EMBL" id="LO017727">
    <property type="protein sequence ID" value="CRH06634.1"/>
    <property type="molecule type" value="Genomic_DNA"/>
</dbReference>
<feature type="domain" description="GGDEF" evidence="6">
    <location>
        <begin position="484"/>
        <end position="619"/>
    </location>
</feature>
<comment type="catalytic activity">
    <reaction evidence="2">
        <text>2 GTP = 3',3'-c-di-GMP + 2 diphosphate</text>
        <dbReference type="Rhea" id="RHEA:24898"/>
        <dbReference type="ChEBI" id="CHEBI:33019"/>
        <dbReference type="ChEBI" id="CHEBI:37565"/>
        <dbReference type="ChEBI" id="CHEBI:58805"/>
        <dbReference type="EC" id="2.7.7.65"/>
    </reaction>
</comment>